<evidence type="ECO:0000313" key="8">
    <source>
        <dbReference type="EMBL" id="AYD49107.1"/>
    </source>
</evidence>
<dbReference type="Pfam" id="PF00512">
    <property type="entry name" value="HisKA"/>
    <property type="match status" value="1"/>
</dbReference>
<dbReference type="SMART" id="SM00388">
    <property type="entry name" value="HisKA"/>
    <property type="match status" value="1"/>
</dbReference>
<sequence>MKKAISVSLILVAISLIGFVLLQVNWVINIVQTQEQKIKFRVEQSAKEAADSLGSVSSVASLRLRGQGIPIPNNNFLFPYIKINQRFSQSEVNNIIYKALKNHEAEKYQIEYAITYGIGSDAIPELLTPNFATIAQQLATDSLLNLNTLIRSFPIAPETDDGNPIAQEFLNVFVPNLSGQAWRSLTWILVGSALLTLITISAFYLTVRTMLLQRKLSKIKSDFINNMTHEFKTPLATISLAVDALHNEKVQGNKEKSIYFSSIIKEENRRMNKHVETILQAALMEKQEFNLNKSKLHIHSIIEHLVDNFSLQLFDKEGEVVLHLNASNDLIEGDEVHITNLLNNLIDNAVKYSKPDVPPRIVITTTNSAKHLIIQIEDNGIGMSKESVKRIFEKFYRAHTGNLHNVKGFGLGMTYVKDIVDAHNGKIKVDSNYGKGSVFVVDLPVILN</sequence>
<feature type="domain" description="Histidine kinase" evidence="7">
    <location>
        <begin position="226"/>
        <end position="447"/>
    </location>
</feature>
<dbReference type="InterPro" id="IPR003594">
    <property type="entry name" value="HATPase_dom"/>
</dbReference>
<evidence type="ECO:0000256" key="6">
    <source>
        <dbReference type="SAM" id="Phobius"/>
    </source>
</evidence>
<dbReference type="InterPro" id="IPR036097">
    <property type="entry name" value="HisK_dim/P_sf"/>
</dbReference>
<dbReference type="OrthoDB" id="9804645at2"/>
<keyword evidence="9" id="KW-1185">Reference proteome</keyword>
<dbReference type="PRINTS" id="PR00344">
    <property type="entry name" value="BCTRLSENSOR"/>
</dbReference>
<dbReference type="InterPro" id="IPR003661">
    <property type="entry name" value="HisK_dim/P_dom"/>
</dbReference>
<keyword evidence="3" id="KW-0597">Phosphoprotein</keyword>
<dbReference type="RefSeq" id="WP_119990512.1">
    <property type="nucleotide sequence ID" value="NZ_CP032489.1"/>
</dbReference>
<evidence type="ECO:0000256" key="2">
    <source>
        <dbReference type="ARBA" id="ARBA00012438"/>
    </source>
</evidence>
<comment type="catalytic activity">
    <reaction evidence="1">
        <text>ATP + protein L-histidine = ADP + protein N-phospho-L-histidine.</text>
        <dbReference type="EC" id="2.7.13.3"/>
    </reaction>
</comment>
<dbReference type="SUPFAM" id="SSF55874">
    <property type="entry name" value="ATPase domain of HSP90 chaperone/DNA topoisomerase II/histidine kinase"/>
    <property type="match status" value="1"/>
</dbReference>
<dbReference type="GO" id="GO:0000155">
    <property type="term" value="F:phosphorelay sensor kinase activity"/>
    <property type="evidence" value="ECO:0007669"/>
    <property type="project" value="InterPro"/>
</dbReference>
<keyword evidence="6" id="KW-1133">Transmembrane helix</keyword>
<feature type="transmembrane region" description="Helical" evidence="6">
    <location>
        <begin position="185"/>
        <end position="207"/>
    </location>
</feature>
<dbReference type="KEGG" id="ark:D6B99_16665"/>
<dbReference type="FunFam" id="3.30.565.10:FF:000006">
    <property type="entry name" value="Sensor histidine kinase WalK"/>
    <property type="match status" value="1"/>
</dbReference>
<keyword evidence="5 8" id="KW-0418">Kinase</keyword>
<proteinExistence type="predicted"/>
<dbReference type="PANTHER" id="PTHR43547:SF2">
    <property type="entry name" value="HYBRID SIGNAL TRANSDUCTION HISTIDINE KINASE C"/>
    <property type="match status" value="1"/>
</dbReference>
<organism evidence="8 9">
    <name type="scientific">Arachidicoccus soli</name>
    <dbReference type="NCBI Taxonomy" id="2341117"/>
    <lineage>
        <taxon>Bacteria</taxon>
        <taxon>Pseudomonadati</taxon>
        <taxon>Bacteroidota</taxon>
        <taxon>Chitinophagia</taxon>
        <taxon>Chitinophagales</taxon>
        <taxon>Chitinophagaceae</taxon>
        <taxon>Arachidicoccus</taxon>
    </lineage>
</organism>
<dbReference type="InterPro" id="IPR005467">
    <property type="entry name" value="His_kinase_dom"/>
</dbReference>
<keyword evidence="6" id="KW-0472">Membrane</keyword>
<dbReference type="Proteomes" id="UP000266118">
    <property type="component" value="Chromosome"/>
</dbReference>
<dbReference type="InterPro" id="IPR036890">
    <property type="entry name" value="HATPase_C_sf"/>
</dbReference>
<gene>
    <name evidence="8" type="ORF">D6B99_16665</name>
</gene>
<dbReference type="Gene3D" id="1.10.287.130">
    <property type="match status" value="1"/>
</dbReference>
<dbReference type="EC" id="2.7.13.3" evidence="2"/>
<evidence type="ECO:0000256" key="5">
    <source>
        <dbReference type="ARBA" id="ARBA00022777"/>
    </source>
</evidence>
<evidence type="ECO:0000256" key="4">
    <source>
        <dbReference type="ARBA" id="ARBA00022679"/>
    </source>
</evidence>
<keyword evidence="6" id="KW-0812">Transmembrane</keyword>
<dbReference type="PROSITE" id="PS50109">
    <property type="entry name" value="HIS_KIN"/>
    <property type="match status" value="1"/>
</dbReference>
<dbReference type="InterPro" id="IPR004358">
    <property type="entry name" value="Sig_transdc_His_kin-like_C"/>
</dbReference>
<dbReference type="AlphaFoldDB" id="A0A386HT41"/>
<protein>
    <recommendedName>
        <fullName evidence="2">histidine kinase</fullName>
        <ecNumber evidence="2">2.7.13.3</ecNumber>
    </recommendedName>
</protein>
<dbReference type="CDD" id="cd00082">
    <property type="entry name" value="HisKA"/>
    <property type="match status" value="1"/>
</dbReference>
<name>A0A386HT41_9BACT</name>
<dbReference type="PANTHER" id="PTHR43547">
    <property type="entry name" value="TWO-COMPONENT HISTIDINE KINASE"/>
    <property type="match status" value="1"/>
</dbReference>
<dbReference type="Gene3D" id="3.30.565.10">
    <property type="entry name" value="Histidine kinase-like ATPase, C-terminal domain"/>
    <property type="match status" value="1"/>
</dbReference>
<accession>A0A386HT41</accession>
<dbReference type="EMBL" id="CP032489">
    <property type="protein sequence ID" value="AYD49107.1"/>
    <property type="molecule type" value="Genomic_DNA"/>
</dbReference>
<evidence type="ECO:0000313" key="9">
    <source>
        <dbReference type="Proteomes" id="UP000266118"/>
    </source>
</evidence>
<evidence type="ECO:0000256" key="1">
    <source>
        <dbReference type="ARBA" id="ARBA00000085"/>
    </source>
</evidence>
<dbReference type="SMART" id="SM00387">
    <property type="entry name" value="HATPase_c"/>
    <property type="match status" value="1"/>
</dbReference>
<dbReference type="Pfam" id="PF02518">
    <property type="entry name" value="HATPase_c"/>
    <property type="match status" value="1"/>
</dbReference>
<dbReference type="SUPFAM" id="SSF47384">
    <property type="entry name" value="Homodimeric domain of signal transducing histidine kinase"/>
    <property type="match status" value="1"/>
</dbReference>
<reference evidence="8 9" key="1">
    <citation type="submission" date="2018-09" db="EMBL/GenBank/DDBJ databases">
        <title>Arachidicoccus sp. nov., a bacterium isolated from soil.</title>
        <authorList>
            <person name="Weon H.-Y."/>
            <person name="Kwon S.-W."/>
            <person name="Lee S.A."/>
        </authorList>
    </citation>
    <scope>NUCLEOTIDE SEQUENCE [LARGE SCALE GENOMIC DNA]</scope>
    <source>
        <strain evidence="8 9">KIS59-12</strain>
    </source>
</reference>
<keyword evidence="4" id="KW-0808">Transferase</keyword>
<dbReference type="CDD" id="cd00075">
    <property type="entry name" value="HATPase"/>
    <property type="match status" value="1"/>
</dbReference>
<evidence type="ECO:0000256" key="3">
    <source>
        <dbReference type="ARBA" id="ARBA00022553"/>
    </source>
</evidence>
<evidence type="ECO:0000259" key="7">
    <source>
        <dbReference type="PROSITE" id="PS50109"/>
    </source>
</evidence>